<dbReference type="GO" id="GO:0034702">
    <property type="term" value="C:monoatomic ion channel complex"/>
    <property type="evidence" value="ECO:0007669"/>
    <property type="project" value="UniProtKB-KW"/>
</dbReference>
<keyword evidence="7 13" id="KW-1133">Transmembrane helix</keyword>
<dbReference type="InterPro" id="IPR005821">
    <property type="entry name" value="Ion_trans_dom"/>
</dbReference>
<evidence type="ECO:0000256" key="12">
    <source>
        <dbReference type="ARBA" id="ARBA00031989"/>
    </source>
</evidence>
<dbReference type="STRING" id="101091.A0A1C7N2D0"/>
<keyword evidence="10 13" id="KW-0472">Membrane</keyword>
<dbReference type="InterPro" id="IPR027359">
    <property type="entry name" value="Volt_channel_dom_sf"/>
</dbReference>
<evidence type="ECO:0000256" key="7">
    <source>
        <dbReference type="ARBA" id="ARBA00022989"/>
    </source>
</evidence>
<dbReference type="SUPFAM" id="SSF81324">
    <property type="entry name" value="Voltage-gated potassium channels"/>
    <property type="match status" value="1"/>
</dbReference>
<evidence type="ECO:0000256" key="11">
    <source>
        <dbReference type="ARBA" id="ARBA00023303"/>
    </source>
</evidence>
<name>A0A1C7N2D0_9FUNG</name>
<evidence type="ECO:0000313" key="16">
    <source>
        <dbReference type="Proteomes" id="UP000093000"/>
    </source>
</evidence>
<gene>
    <name evidence="15" type="primary">HVCN1</name>
    <name evidence="15" type="ORF">A0J61_08690</name>
</gene>
<comment type="caution">
    <text evidence="15">The sequence shown here is derived from an EMBL/GenBank/DDBJ whole genome shotgun (WGS) entry which is preliminary data.</text>
</comment>
<comment type="subcellular location">
    <subcellularLocation>
        <location evidence="1">Cell membrane</location>
        <topology evidence="1">Multi-pass membrane protein</topology>
    </subcellularLocation>
</comment>
<proteinExistence type="predicted"/>
<keyword evidence="9" id="KW-0406">Ion transport</keyword>
<evidence type="ECO:0000313" key="15">
    <source>
        <dbReference type="EMBL" id="OBZ83260.1"/>
    </source>
</evidence>
<dbReference type="InParanoid" id="A0A1C7N2D0"/>
<keyword evidence="6" id="KW-0851">Voltage-gated channel</keyword>
<evidence type="ECO:0000256" key="6">
    <source>
        <dbReference type="ARBA" id="ARBA00022882"/>
    </source>
</evidence>
<feature type="transmembrane region" description="Helical" evidence="13">
    <location>
        <begin position="120"/>
        <end position="140"/>
    </location>
</feature>
<dbReference type="AlphaFoldDB" id="A0A1C7N2D0"/>
<keyword evidence="11" id="KW-0407">Ion channel</keyword>
<organism evidence="15 16">
    <name type="scientific">Choanephora cucurbitarum</name>
    <dbReference type="NCBI Taxonomy" id="101091"/>
    <lineage>
        <taxon>Eukaryota</taxon>
        <taxon>Fungi</taxon>
        <taxon>Fungi incertae sedis</taxon>
        <taxon>Mucoromycota</taxon>
        <taxon>Mucoromycotina</taxon>
        <taxon>Mucoromycetes</taxon>
        <taxon>Mucorales</taxon>
        <taxon>Mucorineae</taxon>
        <taxon>Choanephoraceae</taxon>
        <taxon>Choanephoroideae</taxon>
        <taxon>Choanephora</taxon>
    </lineage>
</organism>
<evidence type="ECO:0000256" key="9">
    <source>
        <dbReference type="ARBA" id="ARBA00023065"/>
    </source>
</evidence>
<keyword evidence="3" id="KW-0813">Transport</keyword>
<keyword evidence="8" id="KW-0175">Coiled coil</keyword>
<dbReference type="Proteomes" id="UP000093000">
    <property type="component" value="Unassembled WGS sequence"/>
</dbReference>
<dbReference type="GO" id="GO:0005886">
    <property type="term" value="C:plasma membrane"/>
    <property type="evidence" value="ECO:0007669"/>
    <property type="project" value="UniProtKB-SubCell"/>
</dbReference>
<feature type="transmembrane region" description="Helical" evidence="13">
    <location>
        <begin position="40"/>
        <end position="64"/>
    </location>
</feature>
<dbReference type="GO" id="GO:0030171">
    <property type="term" value="F:voltage-gated proton channel activity"/>
    <property type="evidence" value="ECO:0007669"/>
    <property type="project" value="InterPro"/>
</dbReference>
<evidence type="ECO:0000256" key="10">
    <source>
        <dbReference type="ARBA" id="ARBA00023136"/>
    </source>
</evidence>
<dbReference type="InterPro" id="IPR031846">
    <property type="entry name" value="Hvcn1"/>
</dbReference>
<dbReference type="Gene3D" id="1.20.120.350">
    <property type="entry name" value="Voltage-gated potassium channels. Chain C"/>
    <property type="match status" value="1"/>
</dbReference>
<dbReference type="PANTHER" id="PTHR46480">
    <property type="entry name" value="F20B24.22"/>
    <property type="match status" value="1"/>
</dbReference>
<sequence length="201" mass="23349">MSSYGALDTEETNRREDIEPIVDEKGWRQSLGEKLENEKFHWAVLSLVLIDAVCVIVQIAYTFFNECQMPDLLSKSPDLYLAFEIAESVSIFICIMFMLECVLSLVAFGPRYYWPGYPHWKLHLFDVIVVCTTFVLEVILKGKEREVAGLLIIFRLWRVVKIIEAAIRSVSFSQQEELDDLRAAYAELQIKYQQELEKNRA</sequence>
<evidence type="ECO:0000256" key="8">
    <source>
        <dbReference type="ARBA" id="ARBA00023054"/>
    </source>
</evidence>
<reference evidence="15 16" key="1">
    <citation type="submission" date="2016-03" db="EMBL/GenBank/DDBJ databases">
        <title>Choanephora cucurbitarum.</title>
        <authorList>
            <person name="Min B."/>
            <person name="Park H."/>
            <person name="Park J.-H."/>
            <person name="Shin H.-D."/>
            <person name="Choi I.-G."/>
        </authorList>
    </citation>
    <scope>NUCLEOTIDE SEQUENCE [LARGE SCALE GENOMIC DNA]</scope>
    <source>
        <strain evidence="15 16">KUS-F28377</strain>
    </source>
</reference>
<keyword evidence="16" id="KW-1185">Reference proteome</keyword>
<dbReference type="PANTHER" id="PTHR46480:SF1">
    <property type="entry name" value="VOLTAGE-GATED HYDROGEN CHANNEL 1"/>
    <property type="match status" value="1"/>
</dbReference>
<evidence type="ECO:0000256" key="2">
    <source>
        <dbReference type="ARBA" id="ARBA00015897"/>
    </source>
</evidence>
<feature type="domain" description="Ion transport" evidence="14">
    <location>
        <begin position="40"/>
        <end position="169"/>
    </location>
</feature>
<accession>A0A1C7N2D0</accession>
<keyword evidence="4" id="KW-1003">Cell membrane</keyword>
<evidence type="ECO:0000256" key="4">
    <source>
        <dbReference type="ARBA" id="ARBA00022475"/>
    </source>
</evidence>
<dbReference type="OrthoDB" id="427456at2759"/>
<evidence type="ECO:0000256" key="5">
    <source>
        <dbReference type="ARBA" id="ARBA00022692"/>
    </source>
</evidence>
<keyword evidence="5 13" id="KW-0812">Transmembrane</keyword>
<dbReference type="Pfam" id="PF00520">
    <property type="entry name" value="Ion_trans"/>
    <property type="match status" value="1"/>
</dbReference>
<feature type="transmembrane region" description="Helical" evidence="13">
    <location>
        <begin position="85"/>
        <end position="108"/>
    </location>
</feature>
<evidence type="ECO:0000259" key="14">
    <source>
        <dbReference type="Pfam" id="PF00520"/>
    </source>
</evidence>
<dbReference type="EMBL" id="LUGH01000693">
    <property type="protein sequence ID" value="OBZ83260.1"/>
    <property type="molecule type" value="Genomic_DNA"/>
</dbReference>
<evidence type="ECO:0000256" key="13">
    <source>
        <dbReference type="SAM" id="Phobius"/>
    </source>
</evidence>
<evidence type="ECO:0000256" key="1">
    <source>
        <dbReference type="ARBA" id="ARBA00004651"/>
    </source>
</evidence>
<evidence type="ECO:0000256" key="3">
    <source>
        <dbReference type="ARBA" id="ARBA00022448"/>
    </source>
</evidence>
<protein>
    <recommendedName>
        <fullName evidence="2">Voltage-gated hydrogen channel 1</fullName>
    </recommendedName>
    <alternativeName>
        <fullName evidence="12">Hydrogen voltage-gated channel 1</fullName>
    </alternativeName>
</protein>